<proteinExistence type="predicted"/>
<dbReference type="PANTHER" id="PTHR43808:SF25">
    <property type="entry name" value="PEPTIDASE M20 DIMERISATION DOMAIN-CONTAINING PROTEIN"/>
    <property type="match status" value="1"/>
</dbReference>
<dbReference type="Pfam" id="PF01546">
    <property type="entry name" value="Peptidase_M20"/>
    <property type="match status" value="1"/>
</dbReference>
<dbReference type="AlphaFoldDB" id="A0A382UWB2"/>
<dbReference type="InterPro" id="IPR002933">
    <property type="entry name" value="Peptidase_M20"/>
</dbReference>
<sequence>KAIQEIGLQLEGELSVHAVVDEEAGGFGCMDLLKRYRPGDAVLIGEPTYGAIQPSEGGLEWVRVTFRGKNSHAGWRYNSIYPQKPEHQKPAPGVNALELGVLFLNNLRELERDWGLQKYPPSLPPGITTINPGVMIAGAGFGDDGRPSITNNPAITPDTCIIEFDLKFLPTETKEQVRKEFEDFVHHFCQQFSWTRDHPATVTWDLAGLHFPPLNTSTDHPLVRSLVGSIEGLGHKPRIEGFVAVTDAAHYAGAGCDGVIYGPNGDGFHGIDEYVEIESLVTTAKVSAKA</sequence>
<evidence type="ECO:0000259" key="3">
    <source>
        <dbReference type="Pfam" id="PF07687"/>
    </source>
</evidence>
<feature type="non-terminal residue" evidence="4">
    <location>
        <position position="1"/>
    </location>
</feature>
<keyword evidence="2" id="KW-0378">Hydrolase</keyword>
<evidence type="ECO:0000313" key="4">
    <source>
        <dbReference type="EMBL" id="SVD38562.1"/>
    </source>
</evidence>
<dbReference type="InterPro" id="IPR050072">
    <property type="entry name" value="Peptidase_M20A"/>
</dbReference>
<dbReference type="SUPFAM" id="SSF53187">
    <property type="entry name" value="Zn-dependent exopeptidases"/>
    <property type="match status" value="1"/>
</dbReference>
<keyword evidence="1" id="KW-0479">Metal-binding</keyword>
<evidence type="ECO:0000256" key="1">
    <source>
        <dbReference type="ARBA" id="ARBA00022723"/>
    </source>
</evidence>
<protein>
    <recommendedName>
        <fullName evidence="3">Peptidase M20 dimerisation domain-containing protein</fullName>
    </recommendedName>
</protein>
<feature type="domain" description="Peptidase M20 dimerisation" evidence="3">
    <location>
        <begin position="58"/>
        <end position="186"/>
    </location>
</feature>
<evidence type="ECO:0000256" key="2">
    <source>
        <dbReference type="ARBA" id="ARBA00022801"/>
    </source>
</evidence>
<dbReference type="Gene3D" id="3.30.70.360">
    <property type="match status" value="1"/>
</dbReference>
<name>A0A382UWB2_9ZZZZ</name>
<dbReference type="EMBL" id="UINC01147312">
    <property type="protein sequence ID" value="SVD38562.1"/>
    <property type="molecule type" value="Genomic_DNA"/>
</dbReference>
<organism evidence="4">
    <name type="scientific">marine metagenome</name>
    <dbReference type="NCBI Taxonomy" id="408172"/>
    <lineage>
        <taxon>unclassified sequences</taxon>
        <taxon>metagenomes</taxon>
        <taxon>ecological metagenomes</taxon>
    </lineage>
</organism>
<dbReference type="InterPro" id="IPR036264">
    <property type="entry name" value="Bact_exopeptidase_dim_dom"/>
</dbReference>
<dbReference type="PANTHER" id="PTHR43808">
    <property type="entry name" value="ACETYLORNITHINE DEACETYLASE"/>
    <property type="match status" value="1"/>
</dbReference>
<dbReference type="InterPro" id="IPR011650">
    <property type="entry name" value="Peptidase_M20_dimer"/>
</dbReference>
<dbReference type="Pfam" id="PF07687">
    <property type="entry name" value="M20_dimer"/>
    <property type="match status" value="1"/>
</dbReference>
<accession>A0A382UWB2</accession>
<dbReference type="GO" id="GO:0046872">
    <property type="term" value="F:metal ion binding"/>
    <property type="evidence" value="ECO:0007669"/>
    <property type="project" value="UniProtKB-KW"/>
</dbReference>
<reference evidence="4" key="1">
    <citation type="submission" date="2018-05" db="EMBL/GenBank/DDBJ databases">
        <authorList>
            <person name="Lanie J.A."/>
            <person name="Ng W.-L."/>
            <person name="Kazmierczak K.M."/>
            <person name="Andrzejewski T.M."/>
            <person name="Davidsen T.M."/>
            <person name="Wayne K.J."/>
            <person name="Tettelin H."/>
            <person name="Glass J.I."/>
            <person name="Rusch D."/>
            <person name="Podicherti R."/>
            <person name="Tsui H.-C.T."/>
            <person name="Winkler M.E."/>
        </authorList>
    </citation>
    <scope>NUCLEOTIDE SEQUENCE</scope>
</reference>
<dbReference type="SUPFAM" id="SSF55031">
    <property type="entry name" value="Bacterial exopeptidase dimerisation domain"/>
    <property type="match status" value="1"/>
</dbReference>
<dbReference type="Gene3D" id="3.40.630.10">
    <property type="entry name" value="Zn peptidases"/>
    <property type="match status" value="1"/>
</dbReference>
<feature type="non-terminal residue" evidence="4">
    <location>
        <position position="290"/>
    </location>
</feature>
<gene>
    <name evidence="4" type="ORF">METZ01_LOCUS391416</name>
</gene>
<dbReference type="GO" id="GO:0016787">
    <property type="term" value="F:hydrolase activity"/>
    <property type="evidence" value="ECO:0007669"/>
    <property type="project" value="UniProtKB-KW"/>
</dbReference>